<reference evidence="3 4" key="1">
    <citation type="journal article" date="2016" name="Nat. Commun.">
        <title>Ectomycorrhizal ecology is imprinted in the genome of the dominant symbiotic fungus Cenococcum geophilum.</title>
        <authorList>
            <consortium name="DOE Joint Genome Institute"/>
            <person name="Peter M."/>
            <person name="Kohler A."/>
            <person name="Ohm R.A."/>
            <person name="Kuo A."/>
            <person name="Krutzmann J."/>
            <person name="Morin E."/>
            <person name="Arend M."/>
            <person name="Barry K.W."/>
            <person name="Binder M."/>
            <person name="Choi C."/>
            <person name="Clum A."/>
            <person name="Copeland A."/>
            <person name="Grisel N."/>
            <person name="Haridas S."/>
            <person name="Kipfer T."/>
            <person name="LaButti K."/>
            <person name="Lindquist E."/>
            <person name="Lipzen A."/>
            <person name="Maire R."/>
            <person name="Meier B."/>
            <person name="Mihaltcheva S."/>
            <person name="Molinier V."/>
            <person name="Murat C."/>
            <person name="Poggeler S."/>
            <person name="Quandt C.A."/>
            <person name="Sperisen C."/>
            <person name="Tritt A."/>
            <person name="Tisserant E."/>
            <person name="Crous P.W."/>
            <person name="Henrissat B."/>
            <person name="Nehls U."/>
            <person name="Egli S."/>
            <person name="Spatafora J.W."/>
            <person name="Grigoriev I.V."/>
            <person name="Martin F.M."/>
        </authorList>
    </citation>
    <scope>NUCLEOTIDE SEQUENCE [LARGE SCALE GENOMIC DNA]</scope>
    <source>
        <strain evidence="3 4">CBS 207.34</strain>
    </source>
</reference>
<name>A0A8E2EYA6_9PEZI</name>
<feature type="compositionally biased region" description="Basic residues" evidence="1">
    <location>
        <begin position="548"/>
        <end position="560"/>
    </location>
</feature>
<feature type="compositionally biased region" description="Polar residues" evidence="1">
    <location>
        <begin position="573"/>
        <end position="586"/>
    </location>
</feature>
<evidence type="ECO:0000313" key="3">
    <source>
        <dbReference type="EMBL" id="OCL07096.1"/>
    </source>
</evidence>
<dbReference type="Pfam" id="PF08101">
    <property type="entry name" value="Msb1-Mug8_dom"/>
    <property type="match status" value="1"/>
</dbReference>
<dbReference type="PANTHER" id="PTHR28093">
    <property type="entry name" value="MORPHOGENESIS-RELATED PROTEIN MSB1"/>
    <property type="match status" value="1"/>
</dbReference>
<feature type="compositionally biased region" description="Low complexity" evidence="1">
    <location>
        <begin position="744"/>
        <end position="758"/>
    </location>
</feature>
<evidence type="ECO:0000259" key="2">
    <source>
        <dbReference type="Pfam" id="PF08101"/>
    </source>
</evidence>
<feature type="region of interest" description="Disordered" evidence="1">
    <location>
        <begin position="378"/>
        <end position="407"/>
    </location>
</feature>
<feature type="region of interest" description="Disordered" evidence="1">
    <location>
        <begin position="548"/>
        <end position="624"/>
    </location>
</feature>
<evidence type="ECO:0000313" key="4">
    <source>
        <dbReference type="Proteomes" id="UP000250140"/>
    </source>
</evidence>
<accession>A0A8E2EYA6</accession>
<sequence>MPFFKNVFKPKEGSRSASKAGKYADQQNGGPVVPPKPRWEEAWSRKDVAPEEIQELIHVCTQEMKSRALDMPFLLLPFRPASDPSAARNFIRNFFKSQYEGTSHYRGGGLHQELRLTEPMVLCSIMKWCWSRLPGGVVTWDAYELFKIGESDSNQARHAFDTFIPISVDSDARKQIIFDFFDLLSAVAARGKTNGLGGRKLSRMAGWWAFAHSDDGKGFDGGYRSWERAADAASHLFFAYLRSLSPDSVTGISGISTLPRSLQALVSQTEYPPQAPTLMQTSTTRVVMIVDSVSPTPFALLRRAKHFEYRDDDEALQQFSSYDDPVKALTDECCRVLKCISSTNQSVISSDEIVQDASWSRFEDMGFSGLISGADSPNTNGSSFSAGSPGLQGMRAGPRSRNTDFGRPTTPSWADFLSSGFTDENGQASPTPLLLPPDKVLPPIGEAARVHSSQSHMRNGVQEDHLEPGELASITRFDLDDTFWWVWMTSLAGEEPTERKAVFGRCALIETHIPGAKWLVIEEQVKGASPGPEEGAYIAEKKGRFSFTRRGRLGRRKSTGKKPPTLETDPYGRSNSNAPMSKTSIGPDQHARIQAAAAKLAQKQKEQAAEQSGQRRARIDDAMSTKTNSVMTLQPVIMSEAAPAMKWAKEFDKDIIRAKYLGDMNAGKGSRDNLVSINSPRINGSSSPGLPKEVSNRELPALPKQETSAMVTRREMQSPPPAPLPSVPTAAAVLSKKAEASAAAQVPLPAATPTNLTPLDDKPTHHTDRLDEHPALRKAGLERKQVASPEPNLAEEAAKKAWDNQRPSSEAVPGKKPSPKKLKKNTGSGGLRKLFGKKQRDSLDQSEITQPTEPENGLHVPTSTIGRRLSILQKKPSPVSQQEEKPPVASVQAEKPEPVIAPSPVAEPSPAVSAVSHDYHDEAPRPTGTRMNTSEQREADNAFARFDQGPVDDMPAFVPEDSDEEPEPVQQQPPPQSFTARAGAALYSQKQQETHQPQVHAYTQPAPLAADDVSEESIDMSPQLPAQPSQDRWAQIRKNAAERAARLSEEQSRRSQSQSARTDEGETSGEETIESRVARIKARVAELTGGVDGQPAANTGFRR</sequence>
<dbReference type="CDD" id="cd04401">
    <property type="entry name" value="RhoGAP_fMSB1"/>
    <property type="match status" value="1"/>
</dbReference>
<feature type="compositionally biased region" description="Basic and acidic residues" evidence="1">
    <location>
        <begin position="1039"/>
        <end position="1053"/>
    </location>
</feature>
<feature type="region of interest" description="Disordered" evidence="1">
    <location>
        <begin position="744"/>
        <end position="1077"/>
    </location>
</feature>
<dbReference type="PANTHER" id="PTHR28093:SF1">
    <property type="entry name" value="MORPHOGENESIS-RELATED PROTEIN MSB1"/>
    <property type="match status" value="1"/>
</dbReference>
<feature type="compositionally biased region" description="Polar residues" evidence="1">
    <location>
        <begin position="988"/>
        <end position="997"/>
    </location>
</feature>
<feature type="compositionally biased region" description="Basic and acidic residues" evidence="1">
    <location>
        <begin position="759"/>
        <end position="785"/>
    </location>
</feature>
<keyword evidence="4" id="KW-1185">Reference proteome</keyword>
<evidence type="ECO:0000256" key="1">
    <source>
        <dbReference type="SAM" id="MobiDB-lite"/>
    </source>
</evidence>
<gene>
    <name evidence="3" type="ORF">AOQ84DRAFT_65438</name>
</gene>
<proteinExistence type="predicted"/>
<dbReference type="OrthoDB" id="3362494at2759"/>
<organism evidence="3 4">
    <name type="scientific">Glonium stellatum</name>
    <dbReference type="NCBI Taxonomy" id="574774"/>
    <lineage>
        <taxon>Eukaryota</taxon>
        <taxon>Fungi</taxon>
        <taxon>Dikarya</taxon>
        <taxon>Ascomycota</taxon>
        <taxon>Pezizomycotina</taxon>
        <taxon>Dothideomycetes</taxon>
        <taxon>Pleosporomycetidae</taxon>
        <taxon>Gloniales</taxon>
        <taxon>Gloniaceae</taxon>
        <taxon>Glonium</taxon>
    </lineage>
</organism>
<feature type="region of interest" description="Disordered" evidence="1">
    <location>
        <begin position="1"/>
        <end position="37"/>
    </location>
</feature>
<feature type="region of interest" description="Disordered" evidence="1">
    <location>
        <begin position="681"/>
        <end position="728"/>
    </location>
</feature>
<dbReference type="InterPro" id="IPR037508">
    <property type="entry name" value="Msb1/Mug8"/>
</dbReference>
<feature type="domain" description="Meiotically up-regulated protein Msb1/Mug8" evidence="2">
    <location>
        <begin position="48"/>
        <end position="524"/>
    </location>
</feature>
<protein>
    <recommendedName>
        <fullName evidence="2">Meiotically up-regulated protein Msb1/Mug8 domain-containing protein</fullName>
    </recommendedName>
</protein>
<dbReference type="InterPro" id="IPR012965">
    <property type="entry name" value="Msb1/Mug8_dom"/>
</dbReference>
<dbReference type="Proteomes" id="UP000250140">
    <property type="component" value="Unassembled WGS sequence"/>
</dbReference>
<dbReference type="EMBL" id="KV749929">
    <property type="protein sequence ID" value="OCL07096.1"/>
    <property type="molecule type" value="Genomic_DNA"/>
</dbReference>
<dbReference type="AlphaFoldDB" id="A0A8E2EYA6"/>